<comment type="subcellular location">
    <subcellularLocation>
        <location evidence="6">Cytoplasm</location>
    </subcellularLocation>
</comment>
<sequence length="292" mass="32491">MKIAIYGKPYKNRLNESVPHIVELIEKAGFKMAIYERYSEFLREKNILSGEYATFSRSDVNIQDYTCLVSIGGDGTLLDTVTIIDDSGVPVIGINAGRLGFISSISIDEFEDVLETLKTGNFECDNRSLLQVETARNIFGDTNFALNELTIHKKDTSSMIKIEAFLDEEILNTYWADGLIISTPTGSTAYNLSCGGPIIVPGSENVVVTPIAPHNLTVRPVVVSNHSKLRLRVSGRGDNFLITLDSRSDVIYPDEEIYVSRAPFYFRLIQPVGHGFISAMRNKLAWGLDKRN</sequence>
<dbReference type="GO" id="GO:0046872">
    <property type="term" value="F:metal ion binding"/>
    <property type="evidence" value="ECO:0007669"/>
    <property type="project" value="UniProtKB-UniRule"/>
</dbReference>
<dbReference type="Pfam" id="PF01513">
    <property type="entry name" value="NAD_kinase"/>
    <property type="match status" value="1"/>
</dbReference>
<keyword evidence="4 6" id="KW-0520">NAD</keyword>
<gene>
    <name evidence="6" type="primary">nadK</name>
    <name evidence="7" type="ORF">G3O08_00530</name>
</gene>
<dbReference type="InterPro" id="IPR017437">
    <property type="entry name" value="ATP-NAD_kinase_PpnK-typ_C"/>
</dbReference>
<dbReference type="GO" id="GO:0005524">
    <property type="term" value="F:ATP binding"/>
    <property type="evidence" value="ECO:0007669"/>
    <property type="project" value="UniProtKB-KW"/>
</dbReference>
<comment type="caution">
    <text evidence="6">Lacks conserved residue(s) required for the propagation of feature annotation.</text>
</comment>
<dbReference type="PANTHER" id="PTHR20275:SF0">
    <property type="entry name" value="NAD KINASE"/>
    <property type="match status" value="1"/>
</dbReference>
<dbReference type="HAMAP" id="MF_00361">
    <property type="entry name" value="NAD_kinase"/>
    <property type="match status" value="1"/>
</dbReference>
<keyword evidence="3 6" id="KW-0521">NADP</keyword>
<dbReference type="GO" id="GO:0019674">
    <property type="term" value="P:NAD+ metabolic process"/>
    <property type="evidence" value="ECO:0007669"/>
    <property type="project" value="InterPro"/>
</dbReference>
<dbReference type="PANTHER" id="PTHR20275">
    <property type="entry name" value="NAD KINASE"/>
    <property type="match status" value="1"/>
</dbReference>
<dbReference type="AlphaFoldDB" id="A0A7K3WKD1"/>
<dbReference type="Gene3D" id="2.60.200.30">
    <property type="entry name" value="Probable inorganic polyphosphate/atp-NAD kinase, domain 2"/>
    <property type="match status" value="1"/>
</dbReference>
<feature type="binding site" evidence="6">
    <location>
        <begin position="147"/>
        <end position="148"/>
    </location>
    <ligand>
        <name>NAD(+)</name>
        <dbReference type="ChEBI" id="CHEBI:57540"/>
    </ligand>
</feature>
<accession>A0A7K3WKD1</accession>
<comment type="caution">
    <text evidence="7">The sequence shown here is derived from an EMBL/GenBank/DDBJ whole genome shotgun (WGS) entry which is preliminary data.</text>
</comment>
<dbReference type="Gene3D" id="3.40.50.10330">
    <property type="entry name" value="Probable inorganic polyphosphate/atp-NAD kinase, domain 1"/>
    <property type="match status" value="1"/>
</dbReference>
<keyword evidence="1 6" id="KW-0808">Transferase</keyword>
<proteinExistence type="inferred from homology"/>
<dbReference type="SUPFAM" id="SSF111331">
    <property type="entry name" value="NAD kinase/diacylglycerol kinase-like"/>
    <property type="match status" value="1"/>
</dbReference>
<dbReference type="GO" id="GO:0006741">
    <property type="term" value="P:NADP+ biosynthetic process"/>
    <property type="evidence" value="ECO:0007669"/>
    <property type="project" value="UniProtKB-UniRule"/>
</dbReference>
<keyword evidence="6" id="KW-0547">Nucleotide-binding</keyword>
<dbReference type="GO" id="GO:0005737">
    <property type="term" value="C:cytoplasm"/>
    <property type="evidence" value="ECO:0007669"/>
    <property type="project" value="UniProtKB-SubCell"/>
</dbReference>
<organism evidence="7 8">
    <name type="scientific">Cryomorpha ignava</name>
    <dbReference type="NCBI Taxonomy" id="101383"/>
    <lineage>
        <taxon>Bacteria</taxon>
        <taxon>Pseudomonadati</taxon>
        <taxon>Bacteroidota</taxon>
        <taxon>Flavobacteriia</taxon>
        <taxon>Flavobacteriales</taxon>
        <taxon>Cryomorphaceae</taxon>
        <taxon>Cryomorpha</taxon>
    </lineage>
</organism>
<feature type="binding site" evidence="6">
    <location>
        <begin position="74"/>
        <end position="75"/>
    </location>
    <ligand>
        <name>NAD(+)</name>
        <dbReference type="ChEBI" id="CHEBI:57540"/>
    </ligand>
</feature>
<keyword evidence="8" id="KW-1185">Reference proteome</keyword>
<dbReference type="InterPro" id="IPR017438">
    <property type="entry name" value="ATP-NAD_kinase_N"/>
</dbReference>
<reference evidence="7 8" key="1">
    <citation type="submission" date="2020-02" db="EMBL/GenBank/DDBJ databases">
        <title>Out from the shadows clarifying the taxonomy of the family Cryomorphaceae and related taxa by utilizing the GTDB taxonomic framework.</title>
        <authorList>
            <person name="Bowman J.P."/>
        </authorList>
    </citation>
    <scope>NUCLEOTIDE SEQUENCE [LARGE SCALE GENOMIC DNA]</scope>
    <source>
        <strain evidence="7 8">QSSC 1-22</strain>
    </source>
</reference>
<comment type="catalytic activity">
    <reaction evidence="5 6">
        <text>NAD(+) + ATP = ADP + NADP(+) + H(+)</text>
        <dbReference type="Rhea" id="RHEA:18629"/>
        <dbReference type="ChEBI" id="CHEBI:15378"/>
        <dbReference type="ChEBI" id="CHEBI:30616"/>
        <dbReference type="ChEBI" id="CHEBI:57540"/>
        <dbReference type="ChEBI" id="CHEBI:58349"/>
        <dbReference type="ChEBI" id="CHEBI:456216"/>
        <dbReference type="EC" id="2.7.1.23"/>
    </reaction>
</comment>
<keyword evidence="6" id="KW-0963">Cytoplasm</keyword>
<feature type="binding site" evidence="6">
    <location>
        <position position="177"/>
    </location>
    <ligand>
        <name>NAD(+)</name>
        <dbReference type="ChEBI" id="CHEBI:57540"/>
    </ligand>
</feature>
<dbReference type="GO" id="GO:0051287">
    <property type="term" value="F:NAD binding"/>
    <property type="evidence" value="ECO:0007669"/>
    <property type="project" value="UniProtKB-ARBA"/>
</dbReference>
<evidence type="ECO:0000256" key="3">
    <source>
        <dbReference type="ARBA" id="ARBA00022857"/>
    </source>
</evidence>
<protein>
    <recommendedName>
        <fullName evidence="6">NAD kinase</fullName>
        <ecNumber evidence="6">2.7.1.23</ecNumber>
    </recommendedName>
    <alternativeName>
        <fullName evidence="6">ATP-dependent NAD kinase</fullName>
    </alternativeName>
</protein>
<evidence type="ECO:0000256" key="4">
    <source>
        <dbReference type="ARBA" id="ARBA00023027"/>
    </source>
</evidence>
<evidence type="ECO:0000256" key="6">
    <source>
        <dbReference type="HAMAP-Rule" id="MF_00361"/>
    </source>
</evidence>
<dbReference type="NCBIfam" id="NF002521">
    <property type="entry name" value="PRK01911.1"/>
    <property type="match status" value="1"/>
</dbReference>
<keyword evidence="6" id="KW-0067">ATP-binding</keyword>
<comment type="function">
    <text evidence="6">Involved in the regulation of the intracellular balance of NAD and NADP, and is a key enzyme in the biosynthesis of NADP. Catalyzes specifically the phosphorylation on 2'-hydroxyl of the adenosine moiety of NAD to yield NADP.</text>
</comment>
<dbReference type="RefSeq" id="WP_163282708.1">
    <property type="nucleotide sequence ID" value="NZ_JAAGVY010000001.1"/>
</dbReference>
<evidence type="ECO:0000256" key="1">
    <source>
        <dbReference type="ARBA" id="ARBA00022679"/>
    </source>
</evidence>
<dbReference type="Pfam" id="PF20143">
    <property type="entry name" value="NAD_kinase_C"/>
    <property type="match status" value="1"/>
</dbReference>
<evidence type="ECO:0000313" key="7">
    <source>
        <dbReference type="EMBL" id="NEN21988.1"/>
    </source>
</evidence>
<keyword evidence="2 6" id="KW-0418">Kinase</keyword>
<evidence type="ECO:0000256" key="5">
    <source>
        <dbReference type="ARBA" id="ARBA00047925"/>
    </source>
</evidence>
<dbReference type="EC" id="2.7.1.23" evidence="6"/>
<dbReference type="EMBL" id="JAAGVY010000001">
    <property type="protein sequence ID" value="NEN21988.1"/>
    <property type="molecule type" value="Genomic_DNA"/>
</dbReference>
<feature type="active site" description="Proton acceptor" evidence="6">
    <location>
        <position position="74"/>
    </location>
</feature>
<dbReference type="InterPro" id="IPR016064">
    <property type="entry name" value="NAD/diacylglycerol_kinase_sf"/>
</dbReference>
<dbReference type="Proteomes" id="UP000486602">
    <property type="component" value="Unassembled WGS sequence"/>
</dbReference>
<feature type="binding site" evidence="6">
    <location>
        <begin position="188"/>
        <end position="193"/>
    </location>
    <ligand>
        <name>NAD(+)</name>
        <dbReference type="ChEBI" id="CHEBI:57540"/>
    </ligand>
</feature>
<evidence type="ECO:0000256" key="2">
    <source>
        <dbReference type="ARBA" id="ARBA00022777"/>
    </source>
</evidence>
<comment type="similarity">
    <text evidence="6">Belongs to the NAD kinase family.</text>
</comment>
<feature type="binding site" evidence="6">
    <location>
        <position position="212"/>
    </location>
    <ligand>
        <name>NAD(+)</name>
        <dbReference type="ChEBI" id="CHEBI:57540"/>
    </ligand>
</feature>
<name>A0A7K3WKD1_9FLAO</name>
<dbReference type="InterPro" id="IPR002504">
    <property type="entry name" value="NADK"/>
</dbReference>
<evidence type="ECO:0000313" key="8">
    <source>
        <dbReference type="Proteomes" id="UP000486602"/>
    </source>
</evidence>
<dbReference type="GO" id="GO:0003951">
    <property type="term" value="F:NAD+ kinase activity"/>
    <property type="evidence" value="ECO:0007669"/>
    <property type="project" value="UniProtKB-UniRule"/>
</dbReference>
<comment type="cofactor">
    <cofactor evidence="6">
        <name>a divalent metal cation</name>
        <dbReference type="ChEBI" id="CHEBI:60240"/>
    </cofactor>
</comment>